<name>A0AAU6WQW3_9FLAO</name>
<evidence type="ECO:0000313" key="3">
    <source>
        <dbReference type="Proteomes" id="UP001463665"/>
    </source>
</evidence>
<accession>A0AAU6WQW3</accession>
<gene>
    <name evidence="2" type="ORF">AAFP95_04300</name>
</gene>
<protein>
    <submittedName>
        <fullName evidence="2">Lantibiotic dehydratase</fullName>
    </submittedName>
</protein>
<dbReference type="InterPro" id="IPR006827">
    <property type="entry name" value="Lant_deHydtase_N"/>
</dbReference>
<evidence type="ECO:0000313" key="2">
    <source>
        <dbReference type="EMBL" id="XAO75199.1"/>
    </source>
</evidence>
<keyword evidence="3" id="KW-1185">Reference proteome</keyword>
<dbReference type="AlphaFoldDB" id="A0AAU6WQW3"/>
<reference evidence="2 3" key="1">
    <citation type="submission" date="2024-04" db="EMBL/GenBank/DDBJ databases">
        <title>Genome sequencing and assembly of rice foliar adapted Chryseobacterium endophyticum OsEnb-ALM-A6.</title>
        <authorList>
            <person name="Kumar S."/>
            <person name="Javed M."/>
            <person name="Chouhan V."/>
            <person name="Charishma K."/>
            <person name="Patel A."/>
            <person name="Kumar M."/>
            <person name="Sahu K.P."/>
            <person name="Kumar A."/>
        </authorList>
    </citation>
    <scope>NUCLEOTIDE SEQUENCE [LARGE SCALE GENOMIC DNA]</scope>
    <source>
        <strain evidence="2 3">OsEnb-ALM-A6</strain>
    </source>
</reference>
<organism evidence="2 3">
    <name type="scientific">Chryseobacterium endophyticum</name>
    <dbReference type="NCBI Taxonomy" id="1854762"/>
    <lineage>
        <taxon>Bacteria</taxon>
        <taxon>Pseudomonadati</taxon>
        <taxon>Bacteroidota</taxon>
        <taxon>Flavobacteriia</taxon>
        <taxon>Flavobacteriales</taxon>
        <taxon>Weeksellaceae</taxon>
        <taxon>Chryseobacterium group</taxon>
        <taxon>Chryseobacterium</taxon>
    </lineage>
</organism>
<sequence length="62" mass="7037">MVIAELSHLPESRIGNVISRPSFCEYEIPYLAQSIKTTDKQILIDDLMLSVKGNEIILFQKS</sequence>
<dbReference type="Proteomes" id="UP001463665">
    <property type="component" value="Chromosome"/>
</dbReference>
<evidence type="ECO:0000259" key="1">
    <source>
        <dbReference type="Pfam" id="PF04738"/>
    </source>
</evidence>
<feature type="domain" description="Lantibiotic dehydratase N-terminal" evidence="1">
    <location>
        <begin position="2"/>
        <end position="62"/>
    </location>
</feature>
<proteinExistence type="predicted"/>
<dbReference type="EMBL" id="CP154834">
    <property type="protein sequence ID" value="XAO75199.1"/>
    <property type="molecule type" value="Genomic_DNA"/>
</dbReference>
<dbReference type="RefSeq" id="WP_345767008.1">
    <property type="nucleotide sequence ID" value="NZ_CP154834.1"/>
</dbReference>
<dbReference type="Pfam" id="PF04738">
    <property type="entry name" value="Lant_dehydr_N"/>
    <property type="match status" value="1"/>
</dbReference>